<comment type="caution">
    <text evidence="1">The sequence shown here is derived from an EMBL/GenBank/DDBJ whole genome shotgun (WGS) entry which is preliminary data.</text>
</comment>
<dbReference type="Proteomes" id="UP000322873">
    <property type="component" value="Unassembled WGS sequence"/>
</dbReference>
<protein>
    <submittedName>
        <fullName evidence="1">Uncharacterized protein</fullName>
    </submittedName>
</protein>
<evidence type="ECO:0000313" key="2">
    <source>
        <dbReference type="Proteomes" id="UP000322873"/>
    </source>
</evidence>
<proteinExistence type="predicted"/>
<dbReference type="AlphaFoldDB" id="A0A5M9J9X5"/>
<keyword evidence="2" id="KW-1185">Reference proteome</keyword>
<organism evidence="1 2">
    <name type="scientific">Monilinia fructicola</name>
    <name type="common">Brown rot fungus</name>
    <name type="synonym">Ciboria fructicola</name>
    <dbReference type="NCBI Taxonomy" id="38448"/>
    <lineage>
        <taxon>Eukaryota</taxon>
        <taxon>Fungi</taxon>
        <taxon>Dikarya</taxon>
        <taxon>Ascomycota</taxon>
        <taxon>Pezizomycotina</taxon>
        <taxon>Leotiomycetes</taxon>
        <taxon>Helotiales</taxon>
        <taxon>Sclerotiniaceae</taxon>
        <taxon>Monilinia</taxon>
    </lineage>
</organism>
<evidence type="ECO:0000313" key="1">
    <source>
        <dbReference type="EMBL" id="KAA8566051.1"/>
    </source>
</evidence>
<gene>
    <name evidence="1" type="ORF">EYC84_008656</name>
</gene>
<dbReference type="EMBL" id="VICG01000012">
    <property type="protein sequence ID" value="KAA8566051.1"/>
    <property type="molecule type" value="Genomic_DNA"/>
</dbReference>
<sequence length="198" mass="21934">MITFNAPSSAAVRHASGAGPALDASDSSSQQDGVVLRKAFREVLQNPLQYEQRAEVVPITFFGEKRQFDNYKDGVAASGLLTNTFLVFDRMLMALVLASGKYSLERIRIRAFEANYPVPGKTYAEGCQGYTWIRLDQLVCNFYELRSMKADKVGMDEIWQAAQQSRNAAFVSMDTEEAGKWTPSNVISGFPPDSILGK</sequence>
<accession>A0A5M9J9X5</accession>
<name>A0A5M9J9X5_MONFR</name>
<reference evidence="1 2" key="1">
    <citation type="submission" date="2019-06" db="EMBL/GenBank/DDBJ databases">
        <title>Genome Sequence of the Brown Rot Fungal Pathogen Monilinia fructicola.</title>
        <authorList>
            <person name="De Miccolis Angelini R.M."/>
            <person name="Landi L."/>
            <person name="Abate D."/>
            <person name="Pollastro S."/>
            <person name="Romanazzi G."/>
            <person name="Faretra F."/>
        </authorList>
    </citation>
    <scope>NUCLEOTIDE SEQUENCE [LARGE SCALE GENOMIC DNA]</scope>
    <source>
        <strain evidence="1 2">Mfrc123</strain>
    </source>
</reference>